<evidence type="ECO:0000256" key="2">
    <source>
        <dbReference type="ARBA" id="ARBA00023125"/>
    </source>
</evidence>
<dbReference type="InterPro" id="IPR053142">
    <property type="entry name" value="PchR_regulatory_protein"/>
</dbReference>
<keyword evidence="6" id="KW-1185">Reference proteome</keyword>
<accession>A0ABP9RCM9</accession>
<keyword evidence="2" id="KW-0238">DNA-binding</keyword>
<evidence type="ECO:0000313" key="5">
    <source>
        <dbReference type="EMBL" id="GAA5175201.1"/>
    </source>
</evidence>
<name>A0ABP9RCM9_9PSEU</name>
<dbReference type="Proteomes" id="UP001428817">
    <property type="component" value="Unassembled WGS sequence"/>
</dbReference>
<dbReference type="Gene3D" id="1.10.10.60">
    <property type="entry name" value="Homeodomain-like"/>
    <property type="match status" value="1"/>
</dbReference>
<evidence type="ECO:0000259" key="4">
    <source>
        <dbReference type="PROSITE" id="PS01124"/>
    </source>
</evidence>
<dbReference type="InterPro" id="IPR018062">
    <property type="entry name" value="HTH_AraC-typ_CS"/>
</dbReference>
<organism evidence="5 6">
    <name type="scientific">Pseudonocardia eucalypti</name>
    <dbReference type="NCBI Taxonomy" id="648755"/>
    <lineage>
        <taxon>Bacteria</taxon>
        <taxon>Bacillati</taxon>
        <taxon>Actinomycetota</taxon>
        <taxon>Actinomycetes</taxon>
        <taxon>Pseudonocardiales</taxon>
        <taxon>Pseudonocardiaceae</taxon>
        <taxon>Pseudonocardia</taxon>
    </lineage>
</organism>
<dbReference type="SMART" id="SM00342">
    <property type="entry name" value="HTH_ARAC"/>
    <property type="match status" value="1"/>
</dbReference>
<evidence type="ECO:0000313" key="6">
    <source>
        <dbReference type="Proteomes" id="UP001428817"/>
    </source>
</evidence>
<feature type="domain" description="HTH araC/xylS-type" evidence="4">
    <location>
        <begin position="43"/>
        <end position="144"/>
    </location>
</feature>
<keyword evidence="3" id="KW-0804">Transcription</keyword>
<comment type="caution">
    <text evidence="5">The sequence shown here is derived from an EMBL/GenBank/DDBJ whole genome shotgun (WGS) entry which is preliminary data.</text>
</comment>
<dbReference type="EMBL" id="BAABJP010000064">
    <property type="protein sequence ID" value="GAA5175201.1"/>
    <property type="molecule type" value="Genomic_DNA"/>
</dbReference>
<dbReference type="PROSITE" id="PS00041">
    <property type="entry name" value="HTH_ARAC_FAMILY_1"/>
    <property type="match status" value="1"/>
</dbReference>
<dbReference type="InterPro" id="IPR018060">
    <property type="entry name" value="HTH_AraC"/>
</dbReference>
<dbReference type="PANTHER" id="PTHR47893">
    <property type="entry name" value="REGULATORY PROTEIN PCHR"/>
    <property type="match status" value="1"/>
</dbReference>
<gene>
    <name evidence="5" type="ORF">GCM10023321_80780</name>
</gene>
<dbReference type="InterPro" id="IPR009057">
    <property type="entry name" value="Homeodomain-like_sf"/>
</dbReference>
<dbReference type="PANTHER" id="PTHR47893:SF1">
    <property type="entry name" value="REGULATORY PROTEIN PCHR"/>
    <property type="match status" value="1"/>
</dbReference>
<proteinExistence type="predicted"/>
<dbReference type="Pfam" id="PF12833">
    <property type="entry name" value="HTH_18"/>
    <property type="match status" value="1"/>
</dbReference>
<evidence type="ECO:0000256" key="1">
    <source>
        <dbReference type="ARBA" id="ARBA00023015"/>
    </source>
</evidence>
<reference evidence="6" key="1">
    <citation type="journal article" date="2019" name="Int. J. Syst. Evol. Microbiol.">
        <title>The Global Catalogue of Microorganisms (GCM) 10K type strain sequencing project: providing services to taxonomists for standard genome sequencing and annotation.</title>
        <authorList>
            <consortium name="The Broad Institute Genomics Platform"/>
            <consortium name="The Broad Institute Genome Sequencing Center for Infectious Disease"/>
            <person name="Wu L."/>
            <person name="Ma J."/>
        </authorList>
    </citation>
    <scope>NUCLEOTIDE SEQUENCE [LARGE SCALE GENOMIC DNA]</scope>
    <source>
        <strain evidence="6">JCM 18303</strain>
    </source>
</reference>
<keyword evidence="1" id="KW-0805">Transcription regulation</keyword>
<sequence>MSRSRLAHGQAGPAVIHSGQLLAQWITAVHRADTVNVPPRPIRRAEALIVKHAREPLTVTDIAEAVGLSVRGLQVGFRRHFGTTPLSRLREARLAGAHAELVAADPTTTTVSAVATGWGFWHLGRFSASYRERWGVAPSITLRS</sequence>
<evidence type="ECO:0000256" key="3">
    <source>
        <dbReference type="ARBA" id="ARBA00023163"/>
    </source>
</evidence>
<protein>
    <recommendedName>
        <fullName evidence="4">HTH araC/xylS-type domain-containing protein</fullName>
    </recommendedName>
</protein>
<dbReference type="PROSITE" id="PS01124">
    <property type="entry name" value="HTH_ARAC_FAMILY_2"/>
    <property type="match status" value="1"/>
</dbReference>
<dbReference type="SUPFAM" id="SSF46689">
    <property type="entry name" value="Homeodomain-like"/>
    <property type="match status" value="1"/>
</dbReference>